<dbReference type="Pfam" id="PF13148">
    <property type="entry name" value="DUF3987"/>
    <property type="match status" value="1"/>
</dbReference>
<dbReference type="AlphaFoldDB" id="A0A081CB01"/>
<evidence type="ECO:0000313" key="2">
    <source>
        <dbReference type="Proteomes" id="UP000030661"/>
    </source>
</evidence>
<dbReference type="EMBL" id="DF820483">
    <property type="protein sequence ID" value="GAK61756.1"/>
    <property type="molecule type" value="Genomic_DNA"/>
</dbReference>
<proteinExistence type="predicted"/>
<evidence type="ECO:0000313" key="1">
    <source>
        <dbReference type="EMBL" id="GAK61756.1"/>
    </source>
</evidence>
<dbReference type="STRING" id="1499967.U27_02585"/>
<protein>
    <recommendedName>
        <fullName evidence="3">DUF3987 domain-containing protein</fullName>
    </recommendedName>
</protein>
<keyword evidence="2" id="KW-1185">Reference proteome</keyword>
<gene>
    <name evidence="1" type="ORF">U27_02585</name>
</gene>
<evidence type="ECO:0008006" key="3">
    <source>
        <dbReference type="Google" id="ProtNLM"/>
    </source>
</evidence>
<dbReference type="HOGENOM" id="CLU_394660_0_0_0"/>
<accession>A0A081CB01</accession>
<name>A0A081CB01_VECG1</name>
<dbReference type="Proteomes" id="UP000030661">
    <property type="component" value="Unassembled WGS sequence"/>
</dbReference>
<reference evidence="1" key="1">
    <citation type="journal article" date="2015" name="PeerJ">
        <title>First genomic representation of candidate bacterial phylum KSB3 points to enhanced environmental sensing as a trigger of wastewater bulking.</title>
        <authorList>
            <person name="Sekiguchi Y."/>
            <person name="Ohashi A."/>
            <person name="Parks D.H."/>
            <person name="Yamauchi T."/>
            <person name="Tyson G.W."/>
            <person name="Hugenholtz P."/>
        </authorList>
    </citation>
    <scope>NUCLEOTIDE SEQUENCE [LARGE SCALE GENOMIC DNA]</scope>
</reference>
<dbReference type="eggNOG" id="ENOG5033GIU">
    <property type="taxonomic scope" value="Bacteria"/>
</dbReference>
<dbReference type="InterPro" id="IPR025048">
    <property type="entry name" value="DUF3987"/>
</dbReference>
<sequence>MTELWFTYPDELDQALDAVEQYGMMNHAYFCPQLFSQKKRSRDYVSITTNAWSDLDRCNPDKMLQPPSITIESSPDRYQAYWIFDPSTEVDPKDAEDLSRRIAYYHKSDGADISGWDITQLLRIPDTFNFKYPDVDNMGYPVVKIREIKKRYYRMSDFDDYPLMPDYTYVNAEFPEELPQESGEQILEKVRREVSPLILKLFTETPMEHKWSEKLWQLELMLFEAGFSREKVFVIARDAACNKYDRDRRSLTQLWKEVCRAQETAEIKKKLPIEDFSNIESLMSREEKALIANDPPGFVERYIEWASGLGDAAYQYHQAGAFVLLSAILCGSVGLPTSFGTIIPNLWFMILADTTLTRKTTSMDIAMDILEEVDPSTILATDGSIEGMFTSLSLRPKKPSIFLRDEFSGLIESMAKKDYMAGMPEMLTKLYDGKLQKRLLRKEVIEVRDPRLIIFGGGIKNRVTSAVTFEHVASGFLPRFIFITAESDVTRIKPLGPPTSKISNERLNIIQELKEMYNHYNGVRLLHFAGADTEVEAIKEFDAELTDDAWARYNKLEFRLVELGTQSSLPDIYTPVGDRLAKSILKAAVLIAAARQRETDKVVVDLHDILRAISYGEHWRAYSQEIIDNVGKTTSERKLDLIMDSIRRRHSDGASRSRIMRTFKLSSREASSLFDTLLDRGLIEKKAHGDGFVYYARD</sequence>
<dbReference type="Gene3D" id="3.30.70.1790">
    <property type="entry name" value="RepB DNA-primase, N-terminal domain"/>
    <property type="match status" value="1"/>
</dbReference>
<organism evidence="1">
    <name type="scientific">Vecturithrix granuli</name>
    <dbReference type="NCBI Taxonomy" id="1499967"/>
    <lineage>
        <taxon>Bacteria</taxon>
        <taxon>Candidatus Moduliflexota</taxon>
        <taxon>Candidatus Vecturitrichia</taxon>
        <taxon>Candidatus Vecturitrichales</taxon>
        <taxon>Candidatus Vecturitrichaceae</taxon>
        <taxon>Candidatus Vecturithrix</taxon>
    </lineage>
</organism>